<feature type="transmembrane region" description="Helical" evidence="1">
    <location>
        <begin position="27"/>
        <end position="47"/>
    </location>
</feature>
<name>A0ABT6FFA2_9BACT</name>
<accession>A0ABT6FFA2</accession>
<proteinExistence type="predicted"/>
<keyword evidence="1" id="KW-0472">Membrane</keyword>
<evidence type="ECO:0000256" key="1">
    <source>
        <dbReference type="SAM" id="Phobius"/>
    </source>
</evidence>
<evidence type="ECO:0000313" key="3">
    <source>
        <dbReference type="Proteomes" id="UP001216907"/>
    </source>
</evidence>
<reference evidence="2 3" key="1">
    <citation type="submission" date="2023-03" db="EMBL/GenBank/DDBJ databases">
        <title>Paludisphaera mucosa sp. nov. a novel planctomycete from northern fen.</title>
        <authorList>
            <person name="Ivanova A."/>
        </authorList>
    </citation>
    <scope>NUCLEOTIDE SEQUENCE [LARGE SCALE GENOMIC DNA]</scope>
    <source>
        <strain evidence="2 3">Pla2</strain>
    </source>
</reference>
<gene>
    <name evidence="2" type="ORF">PZE19_20590</name>
</gene>
<protein>
    <submittedName>
        <fullName evidence="2">Uncharacterized protein</fullName>
    </submittedName>
</protein>
<keyword evidence="3" id="KW-1185">Reference proteome</keyword>
<dbReference type="RefSeq" id="WP_277862476.1">
    <property type="nucleotide sequence ID" value="NZ_JARRAG010000002.1"/>
</dbReference>
<organism evidence="2 3">
    <name type="scientific">Paludisphaera mucosa</name>
    <dbReference type="NCBI Taxonomy" id="3030827"/>
    <lineage>
        <taxon>Bacteria</taxon>
        <taxon>Pseudomonadati</taxon>
        <taxon>Planctomycetota</taxon>
        <taxon>Planctomycetia</taxon>
        <taxon>Isosphaerales</taxon>
        <taxon>Isosphaeraceae</taxon>
        <taxon>Paludisphaera</taxon>
    </lineage>
</organism>
<dbReference type="Proteomes" id="UP001216907">
    <property type="component" value="Unassembled WGS sequence"/>
</dbReference>
<keyword evidence="1" id="KW-0812">Transmembrane</keyword>
<keyword evidence="1" id="KW-1133">Transmembrane helix</keyword>
<comment type="caution">
    <text evidence="2">The sequence shown here is derived from an EMBL/GenBank/DDBJ whole genome shotgun (WGS) entry which is preliminary data.</text>
</comment>
<dbReference type="EMBL" id="JARRAG010000002">
    <property type="protein sequence ID" value="MDG3006176.1"/>
    <property type="molecule type" value="Genomic_DNA"/>
</dbReference>
<evidence type="ECO:0000313" key="2">
    <source>
        <dbReference type="EMBL" id="MDG3006176.1"/>
    </source>
</evidence>
<sequence>MSLVGAFSLLAPSEFLAVGYLLGGWPIVAAYLLFYGTAAVLIIRCNVRAGWGRRHRLALAGGTLPTYAWHSFVE</sequence>